<dbReference type="AlphaFoldDB" id="A0A4R7EAL4"/>
<evidence type="ECO:0000313" key="2">
    <source>
        <dbReference type="EMBL" id="TDS32292.1"/>
    </source>
</evidence>
<sequence>MKSKYLKLLKFFDSYTDQFNLEKNKDQKNINLKIDHSHRVVENMEEIIAEMNLIKSDQYLAKIIALLHDIGRFKQYQQYKTFSDYKSEDHGLLGVKLLREKKLLEDLSISDQQIIYQAIKEHNQASLDVKKFQNEKELLFAKLIRDADKLDIFNIFVERFKKGSQKDYIYKLTEDPKINDEIYEKVLKREAINYDKLQTINDLKAMQLGWLYDINFKETMEIIKKRDYIKAIYNSMDQSSRAEEIYDQIKKDLL</sequence>
<dbReference type="EMBL" id="SOAA01000008">
    <property type="protein sequence ID" value="TDS32292.1"/>
    <property type="molecule type" value="Genomic_DNA"/>
</dbReference>
<keyword evidence="2" id="KW-0808">Transferase</keyword>
<proteinExistence type="predicted"/>
<dbReference type="Proteomes" id="UP000295758">
    <property type="component" value="Unassembled WGS sequence"/>
</dbReference>
<reference evidence="2 3" key="1">
    <citation type="submission" date="2019-03" db="EMBL/GenBank/DDBJ databases">
        <title>Deep subsurface shale carbon reservoir microbial communities from Ohio and West Virginia, USA.</title>
        <authorList>
            <person name="Wrighton K."/>
        </authorList>
    </citation>
    <scope>NUCLEOTIDE SEQUENCE [LARGE SCALE GENOMIC DNA]</scope>
    <source>
        <strain evidence="2 3">UTICA-S4D12</strain>
    </source>
</reference>
<name>A0A4R7EAL4_9FIRM</name>
<dbReference type="InterPro" id="IPR006674">
    <property type="entry name" value="HD_domain"/>
</dbReference>
<organism evidence="2 3">
    <name type="scientific">Halanaerobium congolense</name>
    <dbReference type="NCBI Taxonomy" id="54121"/>
    <lineage>
        <taxon>Bacteria</taxon>
        <taxon>Bacillati</taxon>
        <taxon>Bacillota</taxon>
        <taxon>Clostridia</taxon>
        <taxon>Halanaerobiales</taxon>
        <taxon>Halanaerobiaceae</taxon>
        <taxon>Halanaerobium</taxon>
    </lineage>
</organism>
<accession>A0A4R7EAL4</accession>
<dbReference type="GO" id="GO:0016740">
    <property type="term" value="F:transferase activity"/>
    <property type="evidence" value="ECO:0007669"/>
    <property type="project" value="UniProtKB-KW"/>
</dbReference>
<dbReference type="NCBIfam" id="TIGR00277">
    <property type="entry name" value="HDIG"/>
    <property type="match status" value="1"/>
</dbReference>
<feature type="domain" description="HD" evidence="1">
    <location>
        <begin position="33"/>
        <end position="153"/>
    </location>
</feature>
<dbReference type="Pfam" id="PF01966">
    <property type="entry name" value="HD"/>
    <property type="match status" value="1"/>
</dbReference>
<evidence type="ECO:0000259" key="1">
    <source>
        <dbReference type="PROSITE" id="PS51831"/>
    </source>
</evidence>
<dbReference type="Gene3D" id="1.10.3210.10">
    <property type="entry name" value="Hypothetical protein af1432"/>
    <property type="match status" value="1"/>
</dbReference>
<dbReference type="InterPro" id="IPR003607">
    <property type="entry name" value="HD/PDEase_dom"/>
</dbReference>
<dbReference type="SUPFAM" id="SSF109604">
    <property type="entry name" value="HD-domain/PDEase-like"/>
    <property type="match status" value="1"/>
</dbReference>
<dbReference type="RefSeq" id="WP_133618147.1">
    <property type="nucleotide sequence ID" value="NZ_SOAA01000008.1"/>
</dbReference>
<protein>
    <submittedName>
        <fullName evidence="2">Putative nucleotidyltransferase with HDIG domain</fullName>
    </submittedName>
</protein>
<gene>
    <name evidence="2" type="ORF">BY453_10885</name>
</gene>
<dbReference type="CDD" id="cd00077">
    <property type="entry name" value="HDc"/>
    <property type="match status" value="1"/>
</dbReference>
<comment type="caution">
    <text evidence="2">The sequence shown here is derived from an EMBL/GenBank/DDBJ whole genome shotgun (WGS) entry which is preliminary data.</text>
</comment>
<dbReference type="PROSITE" id="PS51831">
    <property type="entry name" value="HD"/>
    <property type="match status" value="1"/>
</dbReference>
<evidence type="ECO:0000313" key="3">
    <source>
        <dbReference type="Proteomes" id="UP000295758"/>
    </source>
</evidence>
<dbReference type="InterPro" id="IPR006675">
    <property type="entry name" value="HDIG_dom"/>
</dbReference>